<feature type="domain" description="Glycosyltransferase 2-like" evidence="1">
    <location>
        <begin position="11"/>
        <end position="139"/>
    </location>
</feature>
<evidence type="ECO:0000313" key="3">
    <source>
        <dbReference type="Proteomes" id="UP001200544"/>
    </source>
</evidence>
<dbReference type="Pfam" id="PF00535">
    <property type="entry name" value="Glycos_transf_2"/>
    <property type="match status" value="1"/>
</dbReference>
<comment type="caution">
    <text evidence="2">The sequence shown here is derived from an EMBL/GenBank/DDBJ whole genome shotgun (WGS) entry which is preliminary data.</text>
</comment>
<reference evidence="2" key="1">
    <citation type="submission" date="2021-07" db="EMBL/GenBank/DDBJ databases">
        <title>Comparative genomics of Bacteroides fragilis group isolates reveals species-dependent resistance mechanisms and validates clinical tools for resistance prediction.</title>
        <authorList>
            <person name="Wallace M.J."/>
            <person name="Jean S."/>
            <person name="Wallace M.A."/>
            <person name="Carey-Ann B.D."/>
            <person name="Dantas G."/>
        </authorList>
    </citation>
    <scope>NUCLEOTIDE SEQUENCE</scope>
    <source>
        <strain evidence="2">BJH_160</strain>
    </source>
</reference>
<dbReference type="EMBL" id="JAHYQA010000007">
    <property type="protein sequence ID" value="MCE9238299.1"/>
    <property type="molecule type" value="Genomic_DNA"/>
</dbReference>
<organism evidence="2 3">
    <name type="scientific">Bacteroides thetaiotaomicron</name>
    <dbReference type="NCBI Taxonomy" id="818"/>
    <lineage>
        <taxon>Bacteria</taxon>
        <taxon>Pseudomonadati</taxon>
        <taxon>Bacteroidota</taxon>
        <taxon>Bacteroidia</taxon>
        <taxon>Bacteroidales</taxon>
        <taxon>Bacteroidaceae</taxon>
        <taxon>Bacteroides</taxon>
    </lineage>
</organism>
<dbReference type="InterPro" id="IPR029044">
    <property type="entry name" value="Nucleotide-diphossugar_trans"/>
</dbReference>
<accession>A0AAW4Z682</accession>
<dbReference type="AlphaFoldDB" id="A0AAW4Z682"/>
<dbReference type="SUPFAM" id="SSF53448">
    <property type="entry name" value="Nucleotide-diphospho-sugar transferases"/>
    <property type="match status" value="1"/>
</dbReference>
<evidence type="ECO:0000259" key="1">
    <source>
        <dbReference type="Pfam" id="PF00535"/>
    </source>
</evidence>
<sequence>MKDIANTPLVSIICSTYNHGLYISQCLDGFLMQKTNFPFEILIHDDASTDNTPDIIREYEHNQPQVIRPIYQKENKYSKKEDIFAKYQCSRVRGKYIAICEGDDYWIDPLKLQKQIDFLENNPDYGMIYTTSKVYNQKEGKIEEDIIGREFNGYIELLSGNCIPTLTTCIRSSLVMEYLKEVEPKSKNWLMGDYPMWLWISYYHKIKFLPESTTVYRVLEESASHSNDIQKYERFILSTIDITAFYIHKFKTPLTEPYLRSLSCFYYDLYDKYMYLGMYKKARHYSKLINPSYVSARMRRRVRRFHLRFIQIRLAKWFDIKGKESKNNISPL</sequence>
<proteinExistence type="predicted"/>
<dbReference type="Gene3D" id="3.90.550.10">
    <property type="entry name" value="Spore Coat Polysaccharide Biosynthesis Protein SpsA, Chain A"/>
    <property type="match status" value="1"/>
</dbReference>
<dbReference type="InterPro" id="IPR001173">
    <property type="entry name" value="Glyco_trans_2-like"/>
</dbReference>
<dbReference type="Proteomes" id="UP001200544">
    <property type="component" value="Unassembled WGS sequence"/>
</dbReference>
<keyword evidence="2" id="KW-0808">Transferase</keyword>
<protein>
    <submittedName>
        <fullName evidence="2">Glycosyltransferase</fullName>
        <ecNumber evidence="2">2.4.-.-</ecNumber>
    </submittedName>
</protein>
<evidence type="ECO:0000313" key="2">
    <source>
        <dbReference type="EMBL" id="MCE9238299.1"/>
    </source>
</evidence>
<dbReference type="PANTHER" id="PTHR22916">
    <property type="entry name" value="GLYCOSYLTRANSFERASE"/>
    <property type="match status" value="1"/>
</dbReference>
<dbReference type="EC" id="2.4.-.-" evidence="2"/>
<dbReference type="GO" id="GO:0016758">
    <property type="term" value="F:hexosyltransferase activity"/>
    <property type="evidence" value="ECO:0007669"/>
    <property type="project" value="UniProtKB-ARBA"/>
</dbReference>
<dbReference type="PANTHER" id="PTHR22916:SF3">
    <property type="entry name" value="UDP-GLCNAC:BETAGAL BETA-1,3-N-ACETYLGLUCOSAMINYLTRANSFERASE-LIKE PROTEIN 1"/>
    <property type="match status" value="1"/>
</dbReference>
<dbReference type="RefSeq" id="WP_195739864.1">
    <property type="nucleotide sequence ID" value="NZ_BAABZI010000004.1"/>
</dbReference>
<name>A0AAW4Z682_BACT4</name>
<gene>
    <name evidence="2" type="ORF">K0H07_14215</name>
</gene>
<keyword evidence="2" id="KW-0328">Glycosyltransferase</keyword>